<organism evidence="2 3">
    <name type="scientific">Micromonospora avicenniae</name>
    <dbReference type="NCBI Taxonomy" id="1198245"/>
    <lineage>
        <taxon>Bacteria</taxon>
        <taxon>Bacillati</taxon>
        <taxon>Actinomycetota</taxon>
        <taxon>Actinomycetes</taxon>
        <taxon>Micromonosporales</taxon>
        <taxon>Micromonosporaceae</taxon>
        <taxon>Micromonospora</taxon>
    </lineage>
</organism>
<sequence length="450" mass="46177">MSMSALTSLLVAPVLALPGAAGVVPAAAHTSAPVAMSAEAVTWTTANSASAGDQDLSAVAMNRNGQVAVVWEDDRDSATPEDDTHSEIYLRMFRDGTPVYEVKLSGGGTSGAAWRHISPDVGLDDRGNAVVAWAADGDGNGVYNIQYRVVSPAGAVLGSGQANASDAGQQIWPKVAVDPDGAPNNAAAVGFTVVWEDVQGTAPATVRAAGFTAATTKAYEVTASQTTGTHHRPDVAVSGSGEALVVWDEDADANGSYNIGLARLARSNGPVVLSRRTANAQSGGQQQRASVAANFAGDFTVAWESDHTGTRGVWERSFTAAGTARHAEVQVSTGTGATAPGVGIDDQDDVVVGWTVGGADPDVWARGLNPDGTTTGRLPAQALSQTTTGRQDQMVVAASPWGEVSVCYTDDNDGNSFNQVLLGLGATNSTWQMSAAELRRLKSRAAAAAR</sequence>
<dbReference type="STRING" id="1198245.SAMN05444858_11149"/>
<feature type="signal peptide" evidence="1">
    <location>
        <begin position="1"/>
        <end position="26"/>
    </location>
</feature>
<dbReference type="EMBL" id="FTNF01000011">
    <property type="protein sequence ID" value="SIR51667.1"/>
    <property type="molecule type" value="Genomic_DNA"/>
</dbReference>
<keyword evidence="3" id="KW-1185">Reference proteome</keyword>
<evidence type="ECO:0000256" key="1">
    <source>
        <dbReference type="SAM" id="SignalP"/>
    </source>
</evidence>
<proteinExistence type="predicted"/>
<dbReference type="AlphaFoldDB" id="A0A1N7BJX9"/>
<keyword evidence="1" id="KW-0732">Signal</keyword>
<feature type="chain" id="PRO_5038837937" evidence="1">
    <location>
        <begin position="27"/>
        <end position="450"/>
    </location>
</feature>
<name>A0A1N7BJX9_9ACTN</name>
<reference evidence="2 3" key="1">
    <citation type="submission" date="2017-01" db="EMBL/GenBank/DDBJ databases">
        <authorList>
            <person name="Mah S.A."/>
            <person name="Swanson W.J."/>
            <person name="Moy G.W."/>
            <person name="Vacquier V.D."/>
        </authorList>
    </citation>
    <scope>NUCLEOTIDE SEQUENCE [LARGE SCALE GENOMIC DNA]</scope>
    <source>
        <strain evidence="2 3">DSM 45758</strain>
    </source>
</reference>
<accession>A0A1N7BJX9</accession>
<gene>
    <name evidence="2" type="ORF">SAMN05444858_11149</name>
</gene>
<dbReference type="Proteomes" id="UP000186004">
    <property type="component" value="Unassembled WGS sequence"/>
</dbReference>
<evidence type="ECO:0000313" key="2">
    <source>
        <dbReference type="EMBL" id="SIR51667.1"/>
    </source>
</evidence>
<evidence type="ECO:0000313" key="3">
    <source>
        <dbReference type="Proteomes" id="UP000186004"/>
    </source>
</evidence>
<dbReference type="RefSeq" id="WP_245828300.1">
    <property type="nucleotide sequence ID" value="NZ_FTNF01000011.1"/>
</dbReference>
<protein>
    <submittedName>
        <fullName evidence="2">Uncharacterized protein</fullName>
    </submittedName>
</protein>